<evidence type="ECO:0000313" key="10">
    <source>
        <dbReference type="RefSeq" id="XP_046602497.1"/>
    </source>
</evidence>
<feature type="domain" description="JmjC" evidence="7">
    <location>
        <begin position="279"/>
        <end position="426"/>
    </location>
</feature>
<dbReference type="PANTHER" id="PTHR12461">
    <property type="entry name" value="HYPOXIA-INDUCIBLE FACTOR 1 ALPHA INHIBITOR-RELATED"/>
    <property type="match status" value="1"/>
</dbReference>
<gene>
    <name evidence="9 10" type="primary">LOC107221835</name>
</gene>
<dbReference type="Proteomes" id="UP000829291">
    <property type="component" value="Chromosome 1"/>
</dbReference>
<keyword evidence="3" id="KW-0479">Metal-binding</keyword>
<keyword evidence="5" id="KW-0408">Iron</keyword>
<accession>A0A6J0BP25</accession>
<evidence type="ECO:0000256" key="4">
    <source>
        <dbReference type="ARBA" id="ARBA00023002"/>
    </source>
</evidence>
<evidence type="ECO:0000256" key="5">
    <source>
        <dbReference type="ARBA" id="ARBA00023004"/>
    </source>
</evidence>
<dbReference type="KEGG" id="nlo:107221835"/>
<dbReference type="GeneID" id="107221835"/>
<sequence>MDITWLCAKDFPLSEALLVDIESNSPLEIKVHLTLICRKLWASMNSTKIILTYKWLQDAIVTVEACLDRTWESLNSGCWKEVSIHYKYCYTFCTIIKSVLLLTQHKCKDAPTKSKIAQLKTFEDTILQIDKGILLGSPPLSDPELLTTVACKLTSLIHELKGKKCLKVENLMTFGCRALQRTELPGLSLVLHYHQPSMEAFYKDIFHPKIPAVLKGCMEHWKALELWRNPEYLLKIAGVRTVPIEIGSHYTAEDWTQRLLTFSEFIVSYMTPDTPPKLGYLAQHELFNQIPELMDDIAVPDYCNFTDSGVDAKPPDINAWLGPKGTMSPLHFDPKNNLLCQVFGHKEVILFHPQQTSNLYPYKTKLLTNTARVDPTRPDFQKWPKFEKAIGMTSTLGPGEMLFIPPGWWHHVTALSQSFSVSFWWD</sequence>
<dbReference type="CTD" id="38097"/>
<evidence type="ECO:0000259" key="7">
    <source>
        <dbReference type="PROSITE" id="PS51184"/>
    </source>
</evidence>
<dbReference type="SUPFAM" id="SSF51197">
    <property type="entry name" value="Clavaminate synthase-like"/>
    <property type="match status" value="1"/>
</dbReference>
<dbReference type="PROSITE" id="PS51184">
    <property type="entry name" value="JMJC"/>
    <property type="match status" value="1"/>
</dbReference>
<dbReference type="SMART" id="SM00558">
    <property type="entry name" value="JmjC"/>
    <property type="match status" value="1"/>
</dbReference>
<evidence type="ECO:0000313" key="9">
    <source>
        <dbReference type="RefSeq" id="XP_015516461.1"/>
    </source>
</evidence>
<dbReference type="GO" id="GO:0046872">
    <property type="term" value="F:metal ion binding"/>
    <property type="evidence" value="ECO:0007669"/>
    <property type="project" value="UniProtKB-KW"/>
</dbReference>
<dbReference type="InterPro" id="IPR003347">
    <property type="entry name" value="JmjC_dom"/>
</dbReference>
<evidence type="ECO:0000256" key="2">
    <source>
        <dbReference type="ARBA" id="ARBA00004123"/>
    </source>
</evidence>
<dbReference type="OrthoDB" id="47172at2759"/>
<evidence type="ECO:0000256" key="6">
    <source>
        <dbReference type="ARBA" id="ARBA00023242"/>
    </source>
</evidence>
<dbReference type="Gene3D" id="2.60.120.650">
    <property type="entry name" value="Cupin"/>
    <property type="match status" value="1"/>
</dbReference>
<evidence type="ECO:0000313" key="8">
    <source>
        <dbReference type="Proteomes" id="UP000829291"/>
    </source>
</evidence>
<comment type="subcellular location">
    <subcellularLocation>
        <location evidence="2">Nucleus</location>
    </subcellularLocation>
</comment>
<dbReference type="PANTHER" id="PTHR12461:SF106">
    <property type="entry name" value="BIFUNCTIONAL PEPTIDASE AND ARGINYL-HYDROXYLASE JMJD5"/>
    <property type="match status" value="1"/>
</dbReference>
<dbReference type="RefSeq" id="XP_015516461.1">
    <property type="nucleotide sequence ID" value="XM_015660975.1"/>
</dbReference>
<comment type="cofactor">
    <cofactor evidence="1">
        <name>Fe(2+)</name>
        <dbReference type="ChEBI" id="CHEBI:29033"/>
    </cofactor>
</comment>
<proteinExistence type="predicted"/>
<evidence type="ECO:0000256" key="3">
    <source>
        <dbReference type="ARBA" id="ARBA00022723"/>
    </source>
</evidence>
<protein>
    <submittedName>
        <fullName evidence="10">Bifunctional peptidase and arginyl-hydroxylase JMJD5 isoform X1</fullName>
    </submittedName>
    <submittedName>
        <fullName evidence="9">Lysine-specific demethylase 8</fullName>
    </submittedName>
</protein>
<keyword evidence="8" id="KW-1185">Reference proteome</keyword>
<evidence type="ECO:0000256" key="1">
    <source>
        <dbReference type="ARBA" id="ARBA00001954"/>
    </source>
</evidence>
<dbReference type="InParanoid" id="A0A6J0BP25"/>
<keyword evidence="4" id="KW-0560">Oxidoreductase</keyword>
<dbReference type="FunCoup" id="A0A6J0BP25">
    <property type="interactions" value="629"/>
</dbReference>
<organism evidence="8 9">
    <name type="scientific">Neodiprion lecontei</name>
    <name type="common">Redheaded pine sawfly</name>
    <dbReference type="NCBI Taxonomy" id="441921"/>
    <lineage>
        <taxon>Eukaryota</taxon>
        <taxon>Metazoa</taxon>
        <taxon>Ecdysozoa</taxon>
        <taxon>Arthropoda</taxon>
        <taxon>Hexapoda</taxon>
        <taxon>Insecta</taxon>
        <taxon>Pterygota</taxon>
        <taxon>Neoptera</taxon>
        <taxon>Endopterygota</taxon>
        <taxon>Hymenoptera</taxon>
        <taxon>Tenthredinoidea</taxon>
        <taxon>Diprionidae</taxon>
        <taxon>Diprioninae</taxon>
        <taxon>Neodiprion</taxon>
    </lineage>
</organism>
<reference evidence="9" key="1">
    <citation type="submission" date="2025-04" db="UniProtKB">
        <authorList>
            <consortium name="RefSeq"/>
        </authorList>
    </citation>
    <scope>IDENTIFICATION</scope>
    <source>
        <tissue evidence="10">Thorax and Abdomen</tissue>
        <tissue evidence="9">Whole body</tissue>
    </source>
</reference>
<dbReference type="GO" id="GO:0051864">
    <property type="term" value="F:histone H3K36 demethylase activity"/>
    <property type="evidence" value="ECO:0007669"/>
    <property type="project" value="TreeGrafter"/>
</dbReference>
<dbReference type="InterPro" id="IPR041667">
    <property type="entry name" value="Cupin_8"/>
</dbReference>
<dbReference type="RefSeq" id="XP_046602497.1">
    <property type="nucleotide sequence ID" value="XM_046746541.1"/>
</dbReference>
<dbReference type="GO" id="GO:0005634">
    <property type="term" value="C:nucleus"/>
    <property type="evidence" value="ECO:0007669"/>
    <property type="project" value="UniProtKB-SubCell"/>
</dbReference>
<dbReference type="AlphaFoldDB" id="A0A6J0BP25"/>
<keyword evidence="6" id="KW-0539">Nucleus</keyword>
<dbReference type="Pfam" id="PF13621">
    <property type="entry name" value="Cupin_8"/>
    <property type="match status" value="1"/>
</dbReference>
<name>A0A6J0BP25_NEOLC</name>